<evidence type="ECO:0000313" key="1">
    <source>
        <dbReference type="EMBL" id="SDK94735.1"/>
    </source>
</evidence>
<organism evidence="1 2">
    <name type="scientific">Clostridium cochlearium</name>
    <dbReference type="NCBI Taxonomy" id="1494"/>
    <lineage>
        <taxon>Bacteria</taxon>
        <taxon>Bacillati</taxon>
        <taxon>Bacillota</taxon>
        <taxon>Clostridia</taxon>
        <taxon>Eubacteriales</taxon>
        <taxon>Clostridiaceae</taxon>
        <taxon>Clostridium</taxon>
    </lineage>
</organism>
<gene>
    <name evidence="1" type="ORF">SAMN05216497_1038</name>
</gene>
<proteinExistence type="predicted"/>
<comment type="caution">
    <text evidence="1">The sequence shown here is derived from an EMBL/GenBank/DDBJ whole genome shotgun (WGS) entry which is preliminary data.</text>
</comment>
<sequence>MKIVSLAVDNSGIEQLLEVIKLILFSIGIDILECQKIFYEEEKLRVEKYLNIK</sequence>
<reference evidence="1 2" key="1">
    <citation type="submission" date="2016-10" db="EMBL/GenBank/DDBJ databases">
        <authorList>
            <person name="Varghese N."/>
            <person name="Submissions S."/>
        </authorList>
    </citation>
    <scope>NUCLEOTIDE SEQUENCE [LARGE SCALE GENOMIC DNA]</scope>
    <source>
        <strain evidence="1 2">NLAE-zl-C224</strain>
    </source>
</reference>
<keyword evidence="2" id="KW-1185">Reference proteome</keyword>
<dbReference type="RefSeq" id="WP_176760125.1">
    <property type="nucleotide sequence ID" value="NZ_FNGL01000003.1"/>
</dbReference>
<protein>
    <submittedName>
        <fullName evidence="1">Uncharacterized protein</fullName>
    </submittedName>
</protein>
<accession>A0ABY0QJ59</accession>
<dbReference type="EMBL" id="FNGL01000003">
    <property type="protein sequence ID" value="SDK94735.1"/>
    <property type="molecule type" value="Genomic_DNA"/>
</dbReference>
<dbReference type="Proteomes" id="UP000198811">
    <property type="component" value="Unassembled WGS sequence"/>
</dbReference>
<name>A0ABY0QJ59_CLOCO</name>
<evidence type="ECO:0000313" key="2">
    <source>
        <dbReference type="Proteomes" id="UP000198811"/>
    </source>
</evidence>